<dbReference type="STRING" id="1703779.AMJ83_10725"/>
<keyword evidence="1" id="KW-0472">Membrane</keyword>
<feature type="transmembrane region" description="Helical" evidence="1">
    <location>
        <begin position="58"/>
        <end position="79"/>
    </location>
</feature>
<keyword evidence="1" id="KW-1133">Transmembrane helix</keyword>
<evidence type="ECO:0000313" key="2">
    <source>
        <dbReference type="EMBL" id="KPK62516.1"/>
    </source>
</evidence>
<name>A0A0S8FRE5_UNCW3</name>
<evidence type="ECO:0000256" key="1">
    <source>
        <dbReference type="SAM" id="Phobius"/>
    </source>
</evidence>
<evidence type="ECO:0000313" key="3">
    <source>
        <dbReference type="Proteomes" id="UP000051373"/>
    </source>
</evidence>
<feature type="transmembrane region" description="Helical" evidence="1">
    <location>
        <begin position="24"/>
        <end position="46"/>
    </location>
</feature>
<proteinExistence type="predicted"/>
<dbReference type="Proteomes" id="UP000051373">
    <property type="component" value="Unassembled WGS sequence"/>
</dbReference>
<protein>
    <submittedName>
        <fullName evidence="2">Uncharacterized protein</fullName>
    </submittedName>
</protein>
<reference evidence="2 3" key="1">
    <citation type="journal article" date="2015" name="Microbiome">
        <title>Genomic resolution of linkages in carbon, nitrogen, and sulfur cycling among widespread estuary sediment bacteria.</title>
        <authorList>
            <person name="Baker B.J."/>
            <person name="Lazar C.S."/>
            <person name="Teske A.P."/>
            <person name="Dick G.J."/>
        </authorList>
    </citation>
    <scope>NUCLEOTIDE SEQUENCE [LARGE SCALE GENOMIC DNA]</scope>
    <source>
        <strain evidence="2">SM23_42</strain>
    </source>
</reference>
<dbReference type="EMBL" id="LJUJ01000034">
    <property type="protein sequence ID" value="KPK62516.1"/>
    <property type="molecule type" value="Genomic_DNA"/>
</dbReference>
<feature type="transmembrane region" description="Helical" evidence="1">
    <location>
        <begin position="95"/>
        <end position="116"/>
    </location>
</feature>
<organism evidence="2 3">
    <name type="scientific">candidate division WOR_3 bacterium SM23_42</name>
    <dbReference type="NCBI Taxonomy" id="1703779"/>
    <lineage>
        <taxon>Bacteria</taxon>
        <taxon>Bacteria division WOR-3</taxon>
    </lineage>
</organism>
<accession>A0A0S8FRE5</accession>
<keyword evidence="1" id="KW-0812">Transmembrane</keyword>
<comment type="caution">
    <text evidence="2">The sequence shown here is derived from an EMBL/GenBank/DDBJ whole genome shotgun (WGS) entry which is preliminary data.</text>
</comment>
<dbReference type="AlphaFoldDB" id="A0A0S8FRE5"/>
<gene>
    <name evidence="2" type="ORF">AMJ83_10725</name>
</gene>
<sequence length="122" mass="13757">MIMLLGMASFGIEARDYQLLVILPNYLLIVGAVVLWLAFVILGIIARRYEIVLGERTNWQFMMFAPTGILAFAAIQLVYCGIRGNMMLPKGGMNYLAYLLFFISGSLSLLANYRFYKVTKGK</sequence>